<gene>
    <name evidence="1" type="ORF">BEN49_03550</name>
</gene>
<accession>A0A1G1TML0</accession>
<keyword evidence="2" id="KW-1185">Reference proteome</keyword>
<protein>
    <submittedName>
        <fullName evidence="1">Uncharacterized protein</fullName>
    </submittedName>
</protein>
<evidence type="ECO:0000313" key="2">
    <source>
        <dbReference type="Proteomes" id="UP000177506"/>
    </source>
</evidence>
<evidence type="ECO:0000313" key="1">
    <source>
        <dbReference type="EMBL" id="OGX92118.1"/>
    </source>
</evidence>
<comment type="caution">
    <text evidence="1">The sequence shown here is derived from an EMBL/GenBank/DDBJ whole genome shotgun (WGS) entry which is preliminary data.</text>
</comment>
<sequence>MSVISQLLDLFLKAEKNVMQSVAHIFLAPVIRISDAGKMLRYALHDVLWLDLGIFIRKQRYSLTTDDEQLTTR</sequence>
<organism evidence="1 2">
    <name type="scientific">Hymenobacter coccineus</name>
    <dbReference type="NCBI Taxonomy" id="1908235"/>
    <lineage>
        <taxon>Bacteria</taxon>
        <taxon>Pseudomonadati</taxon>
        <taxon>Bacteroidota</taxon>
        <taxon>Cytophagia</taxon>
        <taxon>Cytophagales</taxon>
        <taxon>Hymenobacteraceae</taxon>
        <taxon>Hymenobacter</taxon>
    </lineage>
</organism>
<dbReference type="EMBL" id="MDZA01000011">
    <property type="protein sequence ID" value="OGX92118.1"/>
    <property type="molecule type" value="Genomic_DNA"/>
</dbReference>
<dbReference type="Proteomes" id="UP000177506">
    <property type="component" value="Unassembled WGS sequence"/>
</dbReference>
<proteinExistence type="predicted"/>
<reference evidence="1 2" key="1">
    <citation type="submission" date="2016-08" db="EMBL/GenBank/DDBJ databases">
        <title>Hymenobacter coccineus sp. nov., Hymenobacter lapidarius sp. nov. and Hymenobacter glacialis sp. nov., isolated from Antarctic soil.</title>
        <authorList>
            <person name="Sedlacek I."/>
            <person name="Kralova S."/>
            <person name="Kyrova K."/>
            <person name="Maslanova I."/>
            <person name="Stankova E."/>
            <person name="Vrbovska V."/>
            <person name="Nemec M."/>
            <person name="Bartak M."/>
            <person name="Svec P."/>
            <person name="Busse H.-J."/>
            <person name="Pantucek R."/>
        </authorList>
    </citation>
    <scope>NUCLEOTIDE SEQUENCE [LARGE SCALE GENOMIC DNA]</scope>
    <source>
        <strain evidence="1 2">CCM 8649</strain>
    </source>
</reference>
<dbReference type="AlphaFoldDB" id="A0A1G1TML0"/>
<name>A0A1G1TML0_9BACT</name>